<feature type="compositionally biased region" description="Basic and acidic residues" evidence="1">
    <location>
        <begin position="520"/>
        <end position="530"/>
    </location>
</feature>
<dbReference type="Pfam" id="PF01663">
    <property type="entry name" value="Phosphodiest"/>
    <property type="match status" value="1"/>
</dbReference>
<dbReference type="Proteomes" id="UP000230292">
    <property type="component" value="Unassembled WGS sequence"/>
</dbReference>
<dbReference type="PANTHER" id="PTHR10151">
    <property type="entry name" value="ECTONUCLEOTIDE PYROPHOSPHATASE/PHOSPHODIESTERASE"/>
    <property type="match status" value="1"/>
</dbReference>
<dbReference type="PANTHER" id="PTHR10151:SF120">
    <property type="entry name" value="BIS(5'-ADENOSYL)-TRIPHOSPHATASE"/>
    <property type="match status" value="1"/>
</dbReference>
<evidence type="ECO:0000256" key="1">
    <source>
        <dbReference type="SAM" id="MobiDB-lite"/>
    </source>
</evidence>
<dbReference type="InterPro" id="IPR017850">
    <property type="entry name" value="Alkaline_phosphatase_core_sf"/>
</dbReference>
<evidence type="ECO:0008006" key="4">
    <source>
        <dbReference type="Google" id="ProtNLM"/>
    </source>
</evidence>
<feature type="region of interest" description="Disordered" evidence="1">
    <location>
        <begin position="509"/>
        <end position="543"/>
    </location>
</feature>
<dbReference type="AlphaFoldDB" id="A0A2M7H3F9"/>
<comment type="caution">
    <text evidence="2">The sequence shown here is derived from an EMBL/GenBank/DDBJ whole genome shotgun (WGS) entry which is preliminary data.</text>
</comment>
<evidence type="ECO:0000313" key="3">
    <source>
        <dbReference type="Proteomes" id="UP000230292"/>
    </source>
</evidence>
<proteinExistence type="predicted"/>
<evidence type="ECO:0000313" key="2">
    <source>
        <dbReference type="EMBL" id="PIW36763.1"/>
    </source>
</evidence>
<dbReference type="EMBL" id="PFGC01000041">
    <property type="protein sequence ID" value="PIW36763.1"/>
    <property type="molecule type" value="Genomic_DNA"/>
</dbReference>
<dbReference type="InterPro" id="IPR002591">
    <property type="entry name" value="Phosphodiest/P_Trfase"/>
</dbReference>
<gene>
    <name evidence="2" type="ORF">COW24_03700</name>
</gene>
<organism evidence="2 3">
    <name type="scientific">Candidatus Kerfeldbacteria bacterium CG15_BIG_FIL_POST_REV_8_21_14_020_45_12</name>
    <dbReference type="NCBI Taxonomy" id="2014247"/>
    <lineage>
        <taxon>Bacteria</taxon>
        <taxon>Candidatus Kerfeldiibacteriota</taxon>
    </lineage>
</organism>
<protein>
    <recommendedName>
        <fullName evidence="4">Nucleotide pyrophosphatase</fullName>
    </recommendedName>
</protein>
<reference evidence="2 3" key="1">
    <citation type="submission" date="2017-09" db="EMBL/GenBank/DDBJ databases">
        <title>Depth-based differentiation of microbial function through sediment-hosted aquifers and enrichment of novel symbionts in the deep terrestrial subsurface.</title>
        <authorList>
            <person name="Probst A.J."/>
            <person name="Ladd B."/>
            <person name="Jarett J.K."/>
            <person name="Geller-Mcgrath D.E."/>
            <person name="Sieber C.M."/>
            <person name="Emerson J.B."/>
            <person name="Anantharaman K."/>
            <person name="Thomas B.C."/>
            <person name="Malmstrom R."/>
            <person name="Stieglmeier M."/>
            <person name="Klingl A."/>
            <person name="Woyke T."/>
            <person name="Ryan C.M."/>
            <person name="Banfield J.F."/>
        </authorList>
    </citation>
    <scope>NUCLEOTIDE SEQUENCE [LARGE SCALE GENOMIC DNA]</scope>
    <source>
        <strain evidence="2">CG15_BIG_FIL_POST_REV_8_21_14_020_45_12</strain>
    </source>
</reference>
<sequence length="543" mass="61749">MKKKTVVLGLDGATWKILKPFAEAGYMPTLKGLLERGVHGELESTMPAMTAPAWVTFATGKHPGNHGVFDFMLPTDSLGKMKFATAKDIRDKTLYEILKDEGYTPILVNLPATWPPKRDDIITITSLLTQGDQWVYPASLKEEFPELAKYRLTPDESLRVAERRDEYIVDLLAHLEEQMAAVRRLFTEKPWDFFFYLFSHSDWISHLAYTELEEEHEPKARAIFERIDQHLKWFTENIPADTNLILLSDHGFTAYKKVFYFNRWLEQEGYLKTNKEGDKMRGAATRRAKESDKITATKKRVNIGTGLLRFLDTFPFLKPVAKWSYHSVIKKYLPINLKVNVGIDFPNTKVCFPKGSYITNGYINKNWVYTDGCISREEYPKLVEELAEKIRNIKDPSGNPVVAKVMTRKEVYGDTAPDEAPDIFFELSDYWLIGNFNSSSLFDEEIENKHGKMGIFLAVGPDFETDADVEGLKMQDVTPTILHLLGLPVPEDCDGQVAHALFKAGSEPRERSVNFGAPSRLDDKPSESSEKTSLAKAIGKIKL</sequence>
<dbReference type="SUPFAM" id="SSF53649">
    <property type="entry name" value="Alkaline phosphatase-like"/>
    <property type="match status" value="1"/>
</dbReference>
<dbReference type="GO" id="GO:0016787">
    <property type="term" value="F:hydrolase activity"/>
    <property type="evidence" value="ECO:0007669"/>
    <property type="project" value="UniProtKB-ARBA"/>
</dbReference>
<dbReference type="Gene3D" id="3.40.720.10">
    <property type="entry name" value="Alkaline Phosphatase, subunit A"/>
    <property type="match status" value="2"/>
</dbReference>
<name>A0A2M7H3F9_9BACT</name>
<accession>A0A2M7H3F9</accession>